<dbReference type="Proteomes" id="UP000594263">
    <property type="component" value="Unplaced"/>
</dbReference>
<keyword evidence="5 7" id="KW-0560">Oxidoreductase</keyword>
<dbReference type="PANTHER" id="PTHR22897">
    <property type="entry name" value="QUIESCIN Q6-RELATED SULFHYDRYL OXIDASE"/>
    <property type="match status" value="1"/>
</dbReference>
<evidence type="ECO:0000259" key="8">
    <source>
        <dbReference type="PROSITE" id="PS51324"/>
    </source>
</evidence>
<evidence type="ECO:0000313" key="10">
    <source>
        <dbReference type="Proteomes" id="UP000594263"/>
    </source>
</evidence>
<evidence type="ECO:0000256" key="2">
    <source>
        <dbReference type="ARBA" id="ARBA00022630"/>
    </source>
</evidence>
<dbReference type="PANTHER" id="PTHR22897:SF8">
    <property type="entry name" value="SULFHYDRYL OXIDASE"/>
    <property type="match status" value="1"/>
</dbReference>
<proteinExistence type="predicted"/>
<dbReference type="Pfam" id="PF04777">
    <property type="entry name" value="Evr1_Alr"/>
    <property type="match status" value="1"/>
</dbReference>
<dbReference type="Gramene" id="Kaladp0779s0012.2.v1.1">
    <property type="protein sequence ID" value="Kaladp0779s0012.2.v1.1"/>
    <property type="gene ID" value="Kaladp0779s0012.v1.1"/>
</dbReference>
<sequence>MVLMARVDCALKLNNKLCDDFSVTHYPMLLWGPPSKFGSGWKPKQDKSDLILIDNGRTADRLLGWINKQLRSSYDLDDEKFENDYLMPSTSDPEQINNAEYDIEEATFTEHKMFCRGSRNNTRGFSCGFWVLLHSLSLRVEDEESQFAFKAICVFIHNFFICEECRLHFYGMCSSVSDPFTKTCDFSLWLWEAHNKVNERLMKEEAALGYNDPNFPKIIRPPEQLCSSCSSHSQKCCRLN</sequence>
<accession>A0A7N1A959</accession>
<dbReference type="EnsemblPlants" id="Kaladp0779s0012.6.v1.1">
    <property type="protein sequence ID" value="Kaladp0779s0012.6.v1.1"/>
    <property type="gene ID" value="Kaladp0779s0012.v1.1"/>
</dbReference>
<dbReference type="GO" id="GO:0005615">
    <property type="term" value="C:extracellular space"/>
    <property type="evidence" value="ECO:0007669"/>
    <property type="project" value="TreeGrafter"/>
</dbReference>
<evidence type="ECO:0000256" key="1">
    <source>
        <dbReference type="ARBA" id="ARBA00001974"/>
    </source>
</evidence>
<dbReference type="GO" id="GO:0016971">
    <property type="term" value="F:flavin-dependent sulfhydryl oxidase activity"/>
    <property type="evidence" value="ECO:0007669"/>
    <property type="project" value="InterPro"/>
</dbReference>
<organism evidence="9 10">
    <name type="scientific">Kalanchoe fedtschenkoi</name>
    <name type="common">Lavender scallops</name>
    <name type="synonym">South American air plant</name>
    <dbReference type="NCBI Taxonomy" id="63787"/>
    <lineage>
        <taxon>Eukaryota</taxon>
        <taxon>Viridiplantae</taxon>
        <taxon>Streptophyta</taxon>
        <taxon>Embryophyta</taxon>
        <taxon>Tracheophyta</taxon>
        <taxon>Spermatophyta</taxon>
        <taxon>Magnoliopsida</taxon>
        <taxon>eudicotyledons</taxon>
        <taxon>Gunneridae</taxon>
        <taxon>Pentapetalae</taxon>
        <taxon>Saxifragales</taxon>
        <taxon>Crassulaceae</taxon>
        <taxon>Kalanchoe</taxon>
    </lineage>
</organism>
<dbReference type="PROSITE" id="PS51324">
    <property type="entry name" value="ERV_ALR"/>
    <property type="match status" value="1"/>
</dbReference>
<keyword evidence="4 7" id="KW-0274">FAD</keyword>
<dbReference type="Gene3D" id="1.20.120.310">
    <property type="entry name" value="ERV/ALR sulfhydryl oxidase domain"/>
    <property type="match status" value="1"/>
</dbReference>
<dbReference type="EnsemblPlants" id="Kaladp0779s0012.3.v1.1">
    <property type="protein sequence ID" value="Kaladp0779s0012.3.v1.1"/>
    <property type="gene ID" value="Kaladp0779s0012.v1.1"/>
</dbReference>
<keyword evidence="3" id="KW-0732">Signal</keyword>
<dbReference type="GO" id="GO:0006457">
    <property type="term" value="P:protein folding"/>
    <property type="evidence" value="ECO:0007669"/>
    <property type="project" value="TreeGrafter"/>
</dbReference>
<dbReference type="InterPro" id="IPR036774">
    <property type="entry name" value="ERV/ALR_sulphydryl_oxid_sf"/>
</dbReference>
<dbReference type="InterPro" id="IPR017905">
    <property type="entry name" value="ERV/ALR_sulphydryl_oxidase"/>
</dbReference>
<dbReference type="GO" id="GO:0003756">
    <property type="term" value="F:protein disulfide isomerase activity"/>
    <property type="evidence" value="ECO:0007669"/>
    <property type="project" value="TreeGrafter"/>
</dbReference>
<dbReference type="EC" id="1.8.3.2" evidence="7"/>
<keyword evidence="6" id="KW-1015">Disulfide bond</keyword>
<dbReference type="EnsemblPlants" id="Kaladp0779s0012.1.v1.1">
    <property type="protein sequence ID" value="Kaladp0779s0012.1.v1.1"/>
    <property type="gene ID" value="Kaladp0779s0012.v1.1"/>
</dbReference>
<dbReference type="Gramene" id="Kaladp0779s0012.1.v1.1">
    <property type="protein sequence ID" value="Kaladp0779s0012.1.v1.1"/>
    <property type="gene ID" value="Kaladp0779s0012.v1.1"/>
</dbReference>
<reference evidence="9" key="1">
    <citation type="submission" date="2021-01" db="UniProtKB">
        <authorList>
            <consortium name="EnsemblPlants"/>
        </authorList>
    </citation>
    <scope>IDENTIFICATION</scope>
</reference>
<protein>
    <recommendedName>
        <fullName evidence="7">Sulfhydryl oxidase</fullName>
        <ecNumber evidence="7">1.8.3.2</ecNumber>
    </recommendedName>
</protein>
<evidence type="ECO:0000256" key="4">
    <source>
        <dbReference type="ARBA" id="ARBA00022827"/>
    </source>
</evidence>
<evidence type="ECO:0000313" key="9">
    <source>
        <dbReference type="EnsemblPlants" id="Kaladp0779s0012.1.v1.1"/>
    </source>
</evidence>
<evidence type="ECO:0000256" key="7">
    <source>
        <dbReference type="RuleBase" id="RU371123"/>
    </source>
</evidence>
<dbReference type="Gramene" id="Kaladp0779s0012.3.v1.1">
    <property type="protein sequence ID" value="Kaladp0779s0012.3.v1.1"/>
    <property type="gene ID" value="Kaladp0779s0012.v1.1"/>
</dbReference>
<keyword evidence="10" id="KW-1185">Reference proteome</keyword>
<dbReference type="InterPro" id="IPR039798">
    <property type="entry name" value="Sulfhydryl_oxidase"/>
</dbReference>
<dbReference type="SUPFAM" id="SSF69000">
    <property type="entry name" value="FAD-dependent thiol oxidase"/>
    <property type="match status" value="1"/>
</dbReference>
<evidence type="ECO:0000256" key="6">
    <source>
        <dbReference type="ARBA" id="ARBA00023157"/>
    </source>
</evidence>
<dbReference type="EnsemblPlants" id="Kaladp0779s0012.2.v1.1">
    <property type="protein sequence ID" value="Kaladp0779s0012.2.v1.1"/>
    <property type="gene ID" value="Kaladp0779s0012.v1.1"/>
</dbReference>
<name>A0A7N1A959_KALFE</name>
<comment type="cofactor">
    <cofactor evidence="1 7">
        <name>FAD</name>
        <dbReference type="ChEBI" id="CHEBI:57692"/>
    </cofactor>
</comment>
<keyword evidence="2 7" id="KW-0285">Flavoprotein</keyword>
<dbReference type="GO" id="GO:0000139">
    <property type="term" value="C:Golgi membrane"/>
    <property type="evidence" value="ECO:0007669"/>
    <property type="project" value="TreeGrafter"/>
</dbReference>
<dbReference type="AlphaFoldDB" id="A0A7N1A959"/>
<evidence type="ECO:0000256" key="3">
    <source>
        <dbReference type="ARBA" id="ARBA00022729"/>
    </source>
</evidence>
<feature type="domain" description="ERV/ALR sulfhydryl oxidase" evidence="8">
    <location>
        <begin position="118"/>
        <end position="219"/>
    </location>
</feature>
<comment type="catalytic activity">
    <reaction evidence="7">
        <text>2 R'C(R)SH + O2 = R'C(R)S-S(R)CR' + H2O2</text>
        <dbReference type="Rhea" id="RHEA:17357"/>
        <dbReference type="ChEBI" id="CHEBI:15379"/>
        <dbReference type="ChEBI" id="CHEBI:16240"/>
        <dbReference type="ChEBI" id="CHEBI:16520"/>
        <dbReference type="ChEBI" id="CHEBI:17412"/>
        <dbReference type="EC" id="1.8.3.2"/>
    </reaction>
</comment>
<dbReference type="Gramene" id="Kaladp0779s0012.6.v1.1">
    <property type="protein sequence ID" value="Kaladp0779s0012.6.v1.1"/>
    <property type="gene ID" value="Kaladp0779s0012.v1.1"/>
</dbReference>
<evidence type="ECO:0000256" key="5">
    <source>
        <dbReference type="ARBA" id="ARBA00023002"/>
    </source>
</evidence>